<evidence type="ECO:0000256" key="3">
    <source>
        <dbReference type="ARBA" id="ARBA00022989"/>
    </source>
</evidence>
<keyword evidence="2 5" id="KW-0812">Transmembrane</keyword>
<feature type="transmembrane region" description="Helical" evidence="5">
    <location>
        <begin position="44"/>
        <end position="65"/>
    </location>
</feature>
<dbReference type="EMBL" id="SODV01000001">
    <property type="protein sequence ID" value="TDX01557.1"/>
    <property type="molecule type" value="Genomic_DNA"/>
</dbReference>
<reference evidence="6 7" key="1">
    <citation type="submission" date="2019-03" db="EMBL/GenBank/DDBJ databases">
        <title>Genomic Encyclopedia of Type Strains, Phase IV (KMG-IV): sequencing the most valuable type-strain genomes for metagenomic binning, comparative biology and taxonomic classification.</title>
        <authorList>
            <person name="Goeker M."/>
        </authorList>
    </citation>
    <scope>NUCLEOTIDE SEQUENCE [LARGE SCALE GENOMIC DNA]</scope>
    <source>
        <strain evidence="6 7">DSM 100059</strain>
    </source>
</reference>
<evidence type="ECO:0000256" key="2">
    <source>
        <dbReference type="ARBA" id="ARBA00022692"/>
    </source>
</evidence>
<evidence type="ECO:0000313" key="6">
    <source>
        <dbReference type="EMBL" id="TDX01557.1"/>
    </source>
</evidence>
<feature type="transmembrane region" description="Helical" evidence="5">
    <location>
        <begin position="72"/>
        <end position="92"/>
    </location>
</feature>
<evidence type="ECO:0000256" key="4">
    <source>
        <dbReference type="ARBA" id="ARBA00023136"/>
    </source>
</evidence>
<proteinExistence type="predicted"/>
<accession>A0A4R8DVY1</accession>
<comment type="subcellular location">
    <subcellularLocation>
        <location evidence="1">Membrane</location>
        <topology evidence="1">Multi-pass membrane protein</topology>
    </subcellularLocation>
</comment>
<dbReference type="Proteomes" id="UP000294498">
    <property type="component" value="Unassembled WGS sequence"/>
</dbReference>
<organism evidence="6 7">
    <name type="scientific">Dinghuibacter silviterrae</name>
    <dbReference type="NCBI Taxonomy" id="1539049"/>
    <lineage>
        <taxon>Bacteria</taxon>
        <taxon>Pseudomonadati</taxon>
        <taxon>Bacteroidota</taxon>
        <taxon>Chitinophagia</taxon>
        <taxon>Chitinophagales</taxon>
        <taxon>Chitinophagaceae</taxon>
        <taxon>Dinghuibacter</taxon>
    </lineage>
</organism>
<dbReference type="OrthoDB" id="3385086at2"/>
<dbReference type="AlphaFoldDB" id="A0A4R8DVY1"/>
<evidence type="ECO:0000313" key="7">
    <source>
        <dbReference type="Proteomes" id="UP000294498"/>
    </source>
</evidence>
<comment type="caution">
    <text evidence="6">The sequence shown here is derived from an EMBL/GenBank/DDBJ whole genome shotgun (WGS) entry which is preliminary data.</text>
</comment>
<keyword evidence="4 5" id="KW-0472">Membrane</keyword>
<keyword evidence="3 5" id="KW-1133">Transmembrane helix</keyword>
<evidence type="ECO:0000256" key="1">
    <source>
        <dbReference type="ARBA" id="ARBA00004141"/>
    </source>
</evidence>
<keyword evidence="7" id="KW-1185">Reference proteome</keyword>
<name>A0A4R8DVY1_9BACT</name>
<dbReference type="InterPro" id="IPR032808">
    <property type="entry name" value="DoxX"/>
</dbReference>
<feature type="transmembrane region" description="Helical" evidence="5">
    <location>
        <begin position="98"/>
        <end position="116"/>
    </location>
</feature>
<sequence length="120" mass="13040">MKIALWIAQALLFLFLLSGAGMKLLMPIDRLAAMMPWMGQVSPAFVHFTGFIDLLGAAGIFFPTLLNVKPFLTVWAAYGILVLMACAIWFHVSRGEGPIIAPNLIVAALAAFVAWGRHKA</sequence>
<protein>
    <submittedName>
        <fullName evidence="6">DoxX-like protein</fullName>
    </submittedName>
</protein>
<dbReference type="Pfam" id="PF13564">
    <property type="entry name" value="DoxX_2"/>
    <property type="match status" value="1"/>
</dbReference>
<dbReference type="RefSeq" id="WP_133994198.1">
    <property type="nucleotide sequence ID" value="NZ_SODV01000001.1"/>
</dbReference>
<evidence type="ECO:0000256" key="5">
    <source>
        <dbReference type="SAM" id="Phobius"/>
    </source>
</evidence>
<gene>
    <name evidence="6" type="ORF">EDB95_2597</name>
</gene>
<dbReference type="GO" id="GO:0016020">
    <property type="term" value="C:membrane"/>
    <property type="evidence" value="ECO:0007669"/>
    <property type="project" value="UniProtKB-SubCell"/>
</dbReference>